<dbReference type="SMART" id="SM00382">
    <property type="entry name" value="AAA"/>
    <property type="match status" value="1"/>
</dbReference>
<proteinExistence type="predicted"/>
<protein>
    <submittedName>
        <fullName evidence="12">ABC transporter ATP-binding protein</fullName>
    </submittedName>
</protein>
<evidence type="ECO:0000256" key="9">
    <source>
        <dbReference type="SAM" id="Phobius"/>
    </source>
</evidence>
<dbReference type="GO" id="GO:0005524">
    <property type="term" value="F:ATP binding"/>
    <property type="evidence" value="ECO:0007669"/>
    <property type="project" value="UniProtKB-KW"/>
</dbReference>
<dbReference type="SUPFAM" id="SSF52540">
    <property type="entry name" value="P-loop containing nucleoside triphosphate hydrolases"/>
    <property type="match status" value="1"/>
</dbReference>
<feature type="transmembrane region" description="Helical" evidence="9">
    <location>
        <begin position="153"/>
        <end position="175"/>
    </location>
</feature>
<dbReference type="PROSITE" id="PS50893">
    <property type="entry name" value="ABC_TRANSPORTER_2"/>
    <property type="match status" value="1"/>
</dbReference>
<evidence type="ECO:0000256" key="7">
    <source>
        <dbReference type="ARBA" id="ARBA00022989"/>
    </source>
</evidence>
<feature type="domain" description="ABC transmembrane type-1" evidence="11">
    <location>
        <begin position="1"/>
        <end position="218"/>
    </location>
</feature>
<feature type="domain" description="ABC transporter" evidence="10">
    <location>
        <begin position="252"/>
        <end position="486"/>
    </location>
</feature>
<comment type="caution">
    <text evidence="12">The sequence shown here is derived from an EMBL/GenBank/DDBJ whole genome shotgun (WGS) entry which is preliminary data.</text>
</comment>
<feature type="non-terminal residue" evidence="12">
    <location>
        <position position="1"/>
    </location>
</feature>
<dbReference type="Proteomes" id="UP000824094">
    <property type="component" value="Unassembled WGS sequence"/>
</dbReference>
<dbReference type="PROSITE" id="PS50929">
    <property type="entry name" value="ABC_TM1F"/>
    <property type="match status" value="1"/>
</dbReference>
<evidence type="ECO:0000259" key="11">
    <source>
        <dbReference type="PROSITE" id="PS50929"/>
    </source>
</evidence>
<evidence type="ECO:0000313" key="13">
    <source>
        <dbReference type="Proteomes" id="UP000824094"/>
    </source>
</evidence>
<dbReference type="GO" id="GO:0016887">
    <property type="term" value="F:ATP hydrolysis activity"/>
    <property type="evidence" value="ECO:0007669"/>
    <property type="project" value="InterPro"/>
</dbReference>
<sequence length="493" mass="53877">GFAKNLRASMFEKIQHFSFGNVDKFSTGSLVTRMTTDVTFIRNAYTTMIRIAFRAPLMFAMSIAVAIDINWKIALIFIAVVPILAVAMVAAALIAFPLFRKMFKRFDKMNTVVQENLIGIRVVKAFVKEDHETQKFRDAAEGVRKTQVSAEKLLAYGQPAMQLVMFLCLVAVVWFGGRQIILGTGTMTMGDLASFITYVNQILMSLLMVAMIFVNVVLSSASAARVSEVLKEKPEITDESATTDEQPKDGSIEFADVSFGYQKSEKPVIEGMNLSIASGETVGIVGGTGSAKSTLVQLIPRLYDVSAGEIRVGGLPVKNYTIKNLRSAVSMVLQKNVLFSGTIRDNLKWGDENATDEELIAACRTAAADFVESFPEGLDTDLGQGGVNLSGGQKQRLCIARAVLKKPKIMILDDSTSAVDSATDRHIRSELKDKLQGMTVLIIAQRISSVKDADKILVLHDGKIIGEGAHSDLYRTCSEYRNICDLQNVGEVV</sequence>
<evidence type="ECO:0000256" key="2">
    <source>
        <dbReference type="ARBA" id="ARBA00022448"/>
    </source>
</evidence>
<dbReference type="InterPro" id="IPR039421">
    <property type="entry name" value="Type_1_exporter"/>
</dbReference>
<evidence type="ECO:0000259" key="10">
    <source>
        <dbReference type="PROSITE" id="PS50893"/>
    </source>
</evidence>
<dbReference type="InterPro" id="IPR003439">
    <property type="entry name" value="ABC_transporter-like_ATP-bd"/>
</dbReference>
<dbReference type="InterPro" id="IPR011527">
    <property type="entry name" value="ABC1_TM_dom"/>
</dbReference>
<dbReference type="InterPro" id="IPR036640">
    <property type="entry name" value="ABC1_TM_sf"/>
</dbReference>
<evidence type="ECO:0000256" key="3">
    <source>
        <dbReference type="ARBA" id="ARBA00022475"/>
    </source>
</evidence>
<comment type="subcellular location">
    <subcellularLocation>
        <location evidence="1">Cell membrane</location>
        <topology evidence="1">Multi-pass membrane protein</topology>
    </subcellularLocation>
</comment>
<dbReference type="AlphaFoldDB" id="A0A9D1MHZ6"/>
<evidence type="ECO:0000313" key="12">
    <source>
        <dbReference type="EMBL" id="HIU60555.1"/>
    </source>
</evidence>
<feature type="transmembrane region" description="Helical" evidence="9">
    <location>
        <begin position="73"/>
        <end position="99"/>
    </location>
</feature>
<evidence type="ECO:0000256" key="6">
    <source>
        <dbReference type="ARBA" id="ARBA00022840"/>
    </source>
</evidence>
<dbReference type="Gene3D" id="3.40.50.300">
    <property type="entry name" value="P-loop containing nucleotide triphosphate hydrolases"/>
    <property type="match status" value="1"/>
</dbReference>
<dbReference type="Pfam" id="PF00664">
    <property type="entry name" value="ABC_membrane"/>
    <property type="match status" value="1"/>
</dbReference>
<organism evidence="12 13">
    <name type="scientific">Candidatus Stercoripulliclostridium merdigallinarum</name>
    <dbReference type="NCBI Taxonomy" id="2840951"/>
    <lineage>
        <taxon>Bacteria</taxon>
        <taxon>Bacillati</taxon>
        <taxon>Bacillota</taxon>
        <taxon>Clostridia</taxon>
        <taxon>Eubacteriales</taxon>
        <taxon>Candidatus Stercoripulliclostridium</taxon>
    </lineage>
</organism>
<dbReference type="Pfam" id="PF00005">
    <property type="entry name" value="ABC_tran"/>
    <property type="match status" value="1"/>
</dbReference>
<dbReference type="InterPro" id="IPR027417">
    <property type="entry name" value="P-loop_NTPase"/>
</dbReference>
<dbReference type="InterPro" id="IPR003593">
    <property type="entry name" value="AAA+_ATPase"/>
</dbReference>
<dbReference type="PROSITE" id="PS00211">
    <property type="entry name" value="ABC_TRANSPORTER_1"/>
    <property type="match status" value="1"/>
</dbReference>
<evidence type="ECO:0000256" key="4">
    <source>
        <dbReference type="ARBA" id="ARBA00022692"/>
    </source>
</evidence>
<dbReference type="InterPro" id="IPR017871">
    <property type="entry name" value="ABC_transporter-like_CS"/>
</dbReference>
<keyword evidence="4 9" id="KW-0812">Transmembrane</keyword>
<dbReference type="SUPFAM" id="SSF90123">
    <property type="entry name" value="ABC transporter transmembrane region"/>
    <property type="match status" value="1"/>
</dbReference>
<dbReference type="FunFam" id="3.40.50.300:FF:000221">
    <property type="entry name" value="Multidrug ABC transporter ATP-binding protein"/>
    <property type="match status" value="1"/>
</dbReference>
<evidence type="ECO:0000256" key="1">
    <source>
        <dbReference type="ARBA" id="ARBA00004651"/>
    </source>
</evidence>
<gene>
    <name evidence="12" type="ORF">IAB05_04125</name>
</gene>
<keyword evidence="6 12" id="KW-0067">ATP-binding</keyword>
<dbReference type="PANTHER" id="PTHR43394:SF1">
    <property type="entry name" value="ATP-BINDING CASSETTE SUB-FAMILY B MEMBER 10, MITOCHONDRIAL"/>
    <property type="match status" value="1"/>
</dbReference>
<keyword evidence="2" id="KW-0813">Transport</keyword>
<dbReference type="GO" id="GO:0005886">
    <property type="term" value="C:plasma membrane"/>
    <property type="evidence" value="ECO:0007669"/>
    <property type="project" value="UniProtKB-SubCell"/>
</dbReference>
<dbReference type="PANTHER" id="PTHR43394">
    <property type="entry name" value="ATP-DEPENDENT PERMEASE MDL1, MITOCHONDRIAL"/>
    <property type="match status" value="1"/>
</dbReference>
<reference evidence="12" key="2">
    <citation type="journal article" date="2021" name="PeerJ">
        <title>Extensive microbial diversity within the chicken gut microbiome revealed by metagenomics and culture.</title>
        <authorList>
            <person name="Gilroy R."/>
            <person name="Ravi A."/>
            <person name="Getino M."/>
            <person name="Pursley I."/>
            <person name="Horton D.L."/>
            <person name="Alikhan N.F."/>
            <person name="Baker D."/>
            <person name="Gharbi K."/>
            <person name="Hall N."/>
            <person name="Watson M."/>
            <person name="Adriaenssens E.M."/>
            <person name="Foster-Nyarko E."/>
            <person name="Jarju S."/>
            <person name="Secka A."/>
            <person name="Antonio M."/>
            <person name="Oren A."/>
            <person name="Chaudhuri R.R."/>
            <person name="La Ragione R."/>
            <person name="Hildebrand F."/>
            <person name="Pallen M.J."/>
        </authorList>
    </citation>
    <scope>NUCLEOTIDE SEQUENCE</scope>
    <source>
        <strain evidence="12">18911</strain>
    </source>
</reference>
<accession>A0A9D1MHZ6</accession>
<keyword evidence="5" id="KW-0547">Nucleotide-binding</keyword>
<dbReference type="GO" id="GO:0015421">
    <property type="term" value="F:ABC-type oligopeptide transporter activity"/>
    <property type="evidence" value="ECO:0007669"/>
    <property type="project" value="TreeGrafter"/>
</dbReference>
<keyword evidence="3" id="KW-1003">Cell membrane</keyword>
<evidence type="ECO:0000256" key="5">
    <source>
        <dbReference type="ARBA" id="ARBA00022741"/>
    </source>
</evidence>
<feature type="transmembrane region" description="Helical" evidence="9">
    <location>
        <begin position="195"/>
        <end position="218"/>
    </location>
</feature>
<dbReference type="CDD" id="cd18548">
    <property type="entry name" value="ABC_6TM_Tm287_like"/>
    <property type="match status" value="1"/>
</dbReference>
<name>A0A9D1MHZ6_9FIRM</name>
<evidence type="ECO:0000256" key="8">
    <source>
        <dbReference type="ARBA" id="ARBA00023136"/>
    </source>
</evidence>
<keyword evidence="7 9" id="KW-1133">Transmembrane helix</keyword>
<dbReference type="Gene3D" id="1.20.1560.10">
    <property type="entry name" value="ABC transporter type 1, transmembrane domain"/>
    <property type="match status" value="1"/>
</dbReference>
<feature type="transmembrane region" description="Helical" evidence="9">
    <location>
        <begin position="51"/>
        <end position="67"/>
    </location>
</feature>
<reference evidence="12" key="1">
    <citation type="submission" date="2020-10" db="EMBL/GenBank/DDBJ databases">
        <authorList>
            <person name="Gilroy R."/>
        </authorList>
    </citation>
    <scope>NUCLEOTIDE SEQUENCE</scope>
    <source>
        <strain evidence="12">18911</strain>
    </source>
</reference>
<keyword evidence="8 9" id="KW-0472">Membrane</keyword>
<dbReference type="EMBL" id="DVNF01000123">
    <property type="protein sequence ID" value="HIU60555.1"/>
    <property type="molecule type" value="Genomic_DNA"/>
</dbReference>